<keyword evidence="17" id="KW-0732">Signal</keyword>
<evidence type="ECO:0000256" key="12">
    <source>
        <dbReference type="ARBA" id="ARBA00023033"/>
    </source>
</evidence>
<name>A0A9P0BVZ9_CHRIL</name>
<dbReference type="GO" id="GO:0005789">
    <property type="term" value="C:endoplasmic reticulum membrane"/>
    <property type="evidence" value="ECO:0007669"/>
    <property type="project" value="UniProtKB-SubCell"/>
</dbReference>
<dbReference type="EC" id="1.14.14.1" evidence="5"/>
<dbReference type="OrthoDB" id="2789670at2759"/>
<dbReference type="InterPro" id="IPR017972">
    <property type="entry name" value="Cyt_P450_CS"/>
</dbReference>
<keyword evidence="8" id="KW-0256">Endoplasmic reticulum</keyword>
<evidence type="ECO:0000256" key="3">
    <source>
        <dbReference type="ARBA" id="ARBA00004406"/>
    </source>
</evidence>
<dbReference type="GO" id="GO:0005506">
    <property type="term" value="F:iron ion binding"/>
    <property type="evidence" value="ECO:0007669"/>
    <property type="project" value="InterPro"/>
</dbReference>
<dbReference type="InterPro" id="IPR036396">
    <property type="entry name" value="Cyt_P450_sf"/>
</dbReference>
<dbReference type="Proteomes" id="UP001154114">
    <property type="component" value="Chromosome 29"/>
</dbReference>
<reference evidence="18" key="1">
    <citation type="submission" date="2021-12" db="EMBL/GenBank/DDBJ databases">
        <authorList>
            <person name="King R."/>
        </authorList>
    </citation>
    <scope>NUCLEOTIDE SEQUENCE</scope>
</reference>
<dbReference type="InterPro" id="IPR050476">
    <property type="entry name" value="Insect_CytP450_Detox"/>
</dbReference>
<evidence type="ECO:0000256" key="13">
    <source>
        <dbReference type="ARBA" id="ARBA00023136"/>
    </source>
</evidence>
<proteinExistence type="inferred from homology"/>
<dbReference type="AlphaFoldDB" id="A0A9P0BVZ9"/>
<keyword evidence="13" id="KW-0472">Membrane</keyword>
<dbReference type="PRINTS" id="PR00463">
    <property type="entry name" value="EP450I"/>
</dbReference>
<dbReference type="GO" id="GO:0020037">
    <property type="term" value="F:heme binding"/>
    <property type="evidence" value="ECO:0007669"/>
    <property type="project" value="InterPro"/>
</dbReference>
<feature type="chain" id="PRO_5040463093" description="unspecific monooxygenase" evidence="17">
    <location>
        <begin position="18"/>
        <end position="513"/>
    </location>
</feature>
<dbReference type="InterPro" id="IPR001128">
    <property type="entry name" value="Cyt_P450"/>
</dbReference>
<keyword evidence="19" id="KW-1185">Reference proteome</keyword>
<gene>
    <name evidence="18" type="ORF">CINC_LOCUS8886</name>
</gene>
<dbReference type="PANTHER" id="PTHR24292">
    <property type="entry name" value="CYTOCHROME P450"/>
    <property type="match status" value="1"/>
</dbReference>
<evidence type="ECO:0000256" key="8">
    <source>
        <dbReference type="ARBA" id="ARBA00022824"/>
    </source>
</evidence>
<evidence type="ECO:0000256" key="2">
    <source>
        <dbReference type="ARBA" id="ARBA00004174"/>
    </source>
</evidence>
<evidence type="ECO:0000256" key="10">
    <source>
        <dbReference type="ARBA" id="ARBA00023002"/>
    </source>
</evidence>
<protein>
    <recommendedName>
        <fullName evidence="5">unspecific monooxygenase</fullName>
        <ecNumber evidence="5">1.14.14.1</ecNumber>
    </recommendedName>
</protein>
<dbReference type="PROSITE" id="PS00086">
    <property type="entry name" value="CYTOCHROME_P450"/>
    <property type="match status" value="1"/>
</dbReference>
<keyword evidence="11 15" id="KW-0408">Iron</keyword>
<comment type="subcellular location">
    <subcellularLocation>
        <location evidence="3">Endoplasmic reticulum membrane</location>
        <topology evidence="3">Peripheral membrane protein</topology>
    </subcellularLocation>
    <subcellularLocation>
        <location evidence="2">Microsome membrane</location>
        <topology evidence="2">Peripheral membrane protein</topology>
    </subcellularLocation>
</comment>
<dbReference type="PRINTS" id="PR00385">
    <property type="entry name" value="P450"/>
</dbReference>
<dbReference type="PANTHER" id="PTHR24292:SF45">
    <property type="entry name" value="CYTOCHROME P450 6G1-RELATED"/>
    <property type="match status" value="1"/>
</dbReference>
<keyword evidence="10 16" id="KW-0560">Oxidoreductase</keyword>
<feature type="binding site" description="axial binding residue" evidence="15">
    <location>
        <position position="450"/>
    </location>
    <ligand>
        <name>heme</name>
        <dbReference type="ChEBI" id="CHEBI:30413"/>
    </ligand>
    <ligandPart>
        <name>Fe</name>
        <dbReference type="ChEBI" id="CHEBI:18248"/>
    </ligandPart>
</feature>
<evidence type="ECO:0000256" key="11">
    <source>
        <dbReference type="ARBA" id="ARBA00023004"/>
    </source>
</evidence>
<evidence type="ECO:0000256" key="4">
    <source>
        <dbReference type="ARBA" id="ARBA00010617"/>
    </source>
</evidence>
<evidence type="ECO:0000313" key="18">
    <source>
        <dbReference type="EMBL" id="CAH0599764.1"/>
    </source>
</evidence>
<evidence type="ECO:0000256" key="15">
    <source>
        <dbReference type="PIRSR" id="PIRSR602401-1"/>
    </source>
</evidence>
<keyword evidence="12 16" id="KW-0503">Monooxygenase</keyword>
<organism evidence="18 19">
    <name type="scientific">Chrysodeixis includens</name>
    <name type="common">Soybean looper</name>
    <name type="synonym">Pseudoplusia includens</name>
    <dbReference type="NCBI Taxonomy" id="689277"/>
    <lineage>
        <taxon>Eukaryota</taxon>
        <taxon>Metazoa</taxon>
        <taxon>Ecdysozoa</taxon>
        <taxon>Arthropoda</taxon>
        <taxon>Hexapoda</taxon>
        <taxon>Insecta</taxon>
        <taxon>Pterygota</taxon>
        <taxon>Neoptera</taxon>
        <taxon>Endopterygota</taxon>
        <taxon>Lepidoptera</taxon>
        <taxon>Glossata</taxon>
        <taxon>Ditrysia</taxon>
        <taxon>Noctuoidea</taxon>
        <taxon>Noctuidae</taxon>
        <taxon>Plusiinae</taxon>
        <taxon>Chrysodeixis</taxon>
    </lineage>
</organism>
<comment type="cofactor">
    <cofactor evidence="1 15">
        <name>heme</name>
        <dbReference type="ChEBI" id="CHEBI:30413"/>
    </cofactor>
</comment>
<dbReference type="SUPFAM" id="SSF48264">
    <property type="entry name" value="Cytochrome P450"/>
    <property type="match status" value="1"/>
</dbReference>
<evidence type="ECO:0000256" key="9">
    <source>
        <dbReference type="ARBA" id="ARBA00022848"/>
    </source>
</evidence>
<dbReference type="InterPro" id="IPR002401">
    <property type="entry name" value="Cyt_P450_E_grp-I"/>
</dbReference>
<dbReference type="Gene3D" id="1.10.630.10">
    <property type="entry name" value="Cytochrome P450"/>
    <property type="match status" value="1"/>
</dbReference>
<evidence type="ECO:0000256" key="5">
    <source>
        <dbReference type="ARBA" id="ARBA00012109"/>
    </source>
</evidence>
<keyword evidence="7 15" id="KW-0479">Metal-binding</keyword>
<evidence type="ECO:0000256" key="17">
    <source>
        <dbReference type="SAM" id="SignalP"/>
    </source>
</evidence>
<evidence type="ECO:0000256" key="14">
    <source>
        <dbReference type="ARBA" id="ARBA00047827"/>
    </source>
</evidence>
<keyword evidence="6 15" id="KW-0349">Heme</keyword>
<evidence type="ECO:0000256" key="16">
    <source>
        <dbReference type="RuleBase" id="RU000461"/>
    </source>
</evidence>
<sequence length="513" mass="58733">MFVVAVIVICILLYIQGTKNFRYWEKKGIQYCKPIPFFGNSLRKYLRKISPTDQLAEIYRNFPDQKCVGCFESNHRSLVVRDPQLIKHVLVSDFLHFYPKGMNMHETEPLMNNLFSADGDLWKILRQNMSVAFTTGKLKAMFPVLLDQAKRLDEIVLQCSENDKEIDVRDLMARYTTDAIAACGFGVDTNSLNDDASIFRKLGKRIFNVNFRDYLVFVLKFLASDTFKYFNFFAPEVENKIYGIVNSIKEARNDKPIGRKDFMDILLEMKNKKTIVGESLTKRDENGVPQKCEVTIDNELLTAQAFILFGAGYETSAASMSFILNQLAYNKEIQEKCQREIDTVLEKHGNICYESVTEMKYLEMVFKEGLRMYPPIGFLIRKCASKYTFPGTNLTIDKGVVVLIPLQAMQNDEKYFEDPDKFIPERFHPDKAKDMKQFSFLPFGAGPRACIGQRFGILESLTGLATILSKYTVVPSMNSKRKLMTDPTIALVQNIKGGIPLKFMKRDNIAFAG</sequence>
<dbReference type="CDD" id="cd11056">
    <property type="entry name" value="CYP6-like"/>
    <property type="match status" value="1"/>
</dbReference>
<keyword evidence="9" id="KW-0492">Microsome</keyword>
<accession>A0A9P0BVZ9</accession>
<dbReference type="Pfam" id="PF00067">
    <property type="entry name" value="p450"/>
    <property type="match status" value="1"/>
</dbReference>
<comment type="similarity">
    <text evidence="4 16">Belongs to the cytochrome P450 family.</text>
</comment>
<dbReference type="EMBL" id="LR824032">
    <property type="protein sequence ID" value="CAH0599764.1"/>
    <property type="molecule type" value="Genomic_DNA"/>
</dbReference>
<dbReference type="FunFam" id="1.10.630.10:FF:000042">
    <property type="entry name" value="Cytochrome P450"/>
    <property type="match status" value="1"/>
</dbReference>
<dbReference type="GO" id="GO:0016712">
    <property type="term" value="F:oxidoreductase activity, acting on paired donors, with incorporation or reduction of molecular oxygen, reduced flavin or flavoprotein as one donor, and incorporation of one atom of oxygen"/>
    <property type="evidence" value="ECO:0007669"/>
    <property type="project" value="UniProtKB-EC"/>
</dbReference>
<feature type="signal peptide" evidence="17">
    <location>
        <begin position="1"/>
        <end position="17"/>
    </location>
</feature>
<evidence type="ECO:0000256" key="1">
    <source>
        <dbReference type="ARBA" id="ARBA00001971"/>
    </source>
</evidence>
<evidence type="ECO:0000256" key="6">
    <source>
        <dbReference type="ARBA" id="ARBA00022617"/>
    </source>
</evidence>
<evidence type="ECO:0000256" key="7">
    <source>
        <dbReference type="ARBA" id="ARBA00022723"/>
    </source>
</evidence>
<evidence type="ECO:0000313" key="19">
    <source>
        <dbReference type="Proteomes" id="UP001154114"/>
    </source>
</evidence>
<comment type="catalytic activity">
    <reaction evidence="14">
        <text>an organic molecule + reduced [NADPH--hemoprotein reductase] + O2 = an alcohol + oxidized [NADPH--hemoprotein reductase] + H2O + H(+)</text>
        <dbReference type="Rhea" id="RHEA:17149"/>
        <dbReference type="Rhea" id="RHEA-COMP:11964"/>
        <dbReference type="Rhea" id="RHEA-COMP:11965"/>
        <dbReference type="ChEBI" id="CHEBI:15377"/>
        <dbReference type="ChEBI" id="CHEBI:15378"/>
        <dbReference type="ChEBI" id="CHEBI:15379"/>
        <dbReference type="ChEBI" id="CHEBI:30879"/>
        <dbReference type="ChEBI" id="CHEBI:57618"/>
        <dbReference type="ChEBI" id="CHEBI:58210"/>
        <dbReference type="ChEBI" id="CHEBI:142491"/>
        <dbReference type="EC" id="1.14.14.1"/>
    </reaction>
</comment>